<keyword evidence="1" id="KW-0812">Transmembrane</keyword>
<dbReference type="Proteomes" id="UP000664385">
    <property type="component" value="Unassembled WGS sequence"/>
</dbReference>
<evidence type="ECO:0000256" key="1">
    <source>
        <dbReference type="SAM" id="Phobius"/>
    </source>
</evidence>
<keyword evidence="1" id="KW-0472">Membrane</keyword>
<dbReference type="EMBL" id="JAEMWU010000003">
    <property type="protein sequence ID" value="MBN8206938.1"/>
    <property type="molecule type" value="Genomic_DNA"/>
</dbReference>
<comment type="caution">
    <text evidence="2">The sequence shown here is derived from an EMBL/GenBank/DDBJ whole genome shotgun (WGS) entry which is preliminary data.</text>
</comment>
<evidence type="ECO:0000313" key="3">
    <source>
        <dbReference type="Proteomes" id="UP000664385"/>
    </source>
</evidence>
<dbReference type="RefSeq" id="WP_206551715.1">
    <property type="nucleotide sequence ID" value="NZ_CP063379.1"/>
</dbReference>
<name>A0A939DZN2_9MICO</name>
<feature type="transmembrane region" description="Helical" evidence="1">
    <location>
        <begin position="47"/>
        <end position="80"/>
    </location>
</feature>
<accession>A0A939DZN2</accession>
<keyword evidence="1" id="KW-1133">Transmembrane helix</keyword>
<evidence type="ECO:0000313" key="2">
    <source>
        <dbReference type="EMBL" id="MBN8206938.1"/>
    </source>
</evidence>
<sequence>MTSPDLPSIPPPPPSGAYAVPVGGYTAPPGSAPAPFAPPAPSKTLGALALVAAFLAAVVAPIIGASLAFVIGTVVPATALDVDTTFTDDLALLSPARMHVLWAEITFWAATVVGVAAIVLGIIAGVTRRGRGMGIAAIVIAAVGPVFFFVGVAILFGIGTAVGTL</sequence>
<reference evidence="2" key="1">
    <citation type="submission" date="2020-12" db="EMBL/GenBank/DDBJ databases">
        <title>PHA producing bacteria isolated from mangrove.</title>
        <authorList>
            <person name="Zheng W."/>
            <person name="Yu S."/>
            <person name="Huang Y."/>
        </authorList>
    </citation>
    <scope>NUCLEOTIDE SEQUENCE</scope>
    <source>
        <strain evidence="2">GN8-5</strain>
    </source>
</reference>
<dbReference type="AlphaFoldDB" id="A0A939DZN2"/>
<gene>
    <name evidence="2" type="ORF">JF543_13350</name>
</gene>
<proteinExistence type="predicted"/>
<feature type="transmembrane region" description="Helical" evidence="1">
    <location>
        <begin position="100"/>
        <end position="123"/>
    </location>
</feature>
<feature type="transmembrane region" description="Helical" evidence="1">
    <location>
        <begin position="135"/>
        <end position="158"/>
    </location>
</feature>
<protein>
    <submittedName>
        <fullName evidence="2">Uncharacterized protein</fullName>
    </submittedName>
</protein>
<organism evidence="2 3">
    <name type="scientific">Microbacterium esteraromaticum</name>
    <dbReference type="NCBI Taxonomy" id="57043"/>
    <lineage>
        <taxon>Bacteria</taxon>
        <taxon>Bacillati</taxon>
        <taxon>Actinomycetota</taxon>
        <taxon>Actinomycetes</taxon>
        <taxon>Micrococcales</taxon>
        <taxon>Microbacteriaceae</taxon>
        <taxon>Microbacterium</taxon>
    </lineage>
</organism>